<dbReference type="NCBIfam" id="NF004837">
    <property type="entry name" value="PRK06187.1"/>
    <property type="match status" value="1"/>
</dbReference>
<evidence type="ECO:0000256" key="4">
    <source>
        <dbReference type="ARBA" id="ARBA00036813"/>
    </source>
</evidence>
<gene>
    <name evidence="11" type="ORF">BST27_27390</name>
</gene>
<evidence type="ECO:0000256" key="2">
    <source>
        <dbReference type="ARBA" id="ARBA00022598"/>
    </source>
</evidence>
<comment type="catalytic activity">
    <reaction evidence="4">
        <text>a long-chain fatty acid + ATP + CoA = a long-chain fatty acyl-CoA + AMP + diphosphate</text>
        <dbReference type="Rhea" id="RHEA:15421"/>
        <dbReference type="ChEBI" id="CHEBI:30616"/>
        <dbReference type="ChEBI" id="CHEBI:33019"/>
        <dbReference type="ChEBI" id="CHEBI:57287"/>
        <dbReference type="ChEBI" id="CHEBI:57560"/>
        <dbReference type="ChEBI" id="CHEBI:83139"/>
        <dbReference type="ChEBI" id="CHEBI:456215"/>
        <dbReference type="EC" id="6.2.1.3"/>
    </reaction>
</comment>
<dbReference type="InterPro" id="IPR045851">
    <property type="entry name" value="AMP-bd_C_sf"/>
</dbReference>
<dbReference type="STRING" id="28445.BHQ20_27970"/>
<dbReference type="EMBL" id="MVHT01000120">
    <property type="protein sequence ID" value="ORA94999.1"/>
    <property type="molecule type" value="Genomic_DNA"/>
</dbReference>
<dbReference type="InterPro" id="IPR025110">
    <property type="entry name" value="AMP-bd_C"/>
</dbReference>
<dbReference type="InterPro" id="IPR042099">
    <property type="entry name" value="ANL_N_sf"/>
</dbReference>
<dbReference type="AlphaFoldDB" id="A0A1E3S611"/>
<dbReference type="PROSITE" id="PS00455">
    <property type="entry name" value="AMP_BINDING"/>
    <property type="match status" value="1"/>
</dbReference>
<keyword evidence="12" id="KW-1185">Reference proteome</keyword>
<evidence type="ECO:0000313" key="11">
    <source>
        <dbReference type="EMBL" id="ORA94999.1"/>
    </source>
</evidence>
<proteinExistence type="inferred from homology"/>
<feature type="domain" description="AMP-dependent synthetase/ligase" evidence="9">
    <location>
        <begin position="25"/>
        <end position="401"/>
    </location>
</feature>
<dbReference type="SUPFAM" id="SSF56801">
    <property type="entry name" value="Acetyl-CoA synthetase-like"/>
    <property type="match status" value="1"/>
</dbReference>
<evidence type="ECO:0000259" key="10">
    <source>
        <dbReference type="Pfam" id="PF13193"/>
    </source>
</evidence>
<accession>A0A1E3S611</accession>
<feature type="domain" description="AMP-binding enzyme C-terminal" evidence="10">
    <location>
        <begin position="449"/>
        <end position="524"/>
    </location>
</feature>
<evidence type="ECO:0000256" key="7">
    <source>
        <dbReference type="ARBA" id="ARBA00080667"/>
    </source>
</evidence>
<evidence type="ECO:0000256" key="3">
    <source>
        <dbReference type="ARBA" id="ARBA00026121"/>
    </source>
</evidence>
<dbReference type="Pfam" id="PF13193">
    <property type="entry name" value="AMP-binding_C"/>
    <property type="match status" value="1"/>
</dbReference>
<dbReference type="GO" id="GO:0004467">
    <property type="term" value="F:long-chain fatty acid-CoA ligase activity"/>
    <property type="evidence" value="ECO:0007669"/>
    <property type="project" value="UniProtKB-EC"/>
</dbReference>
<dbReference type="Proteomes" id="UP000192739">
    <property type="component" value="Unassembled WGS sequence"/>
</dbReference>
<dbReference type="InterPro" id="IPR020845">
    <property type="entry name" value="AMP-binding_CS"/>
</dbReference>
<sequence>MYGTMQDFPLTITAIMRYGCGVHGARQVITDTGDGYHYSTYRDVGRQAAQLANALRGLGITGDQRVGTFMWNNAEHLAVYLAVPSMGAVLHTLNIRLFPEQIAYVANEAEDQVILVDLSLAKLLAPVLPELETVHTLIAVGEGDESAVEALQGSGKTVLRYAEVIDGQPTDFDWPDIDERSAAAMCYTSGTTGNPKGVVYTHRSSYLHTMAACTSNGIGVGSSDRVLPIVPMFHANAWGLPYAALMAGADLVLPDRHLDAKSIIHMVETLRPTVAGAVPTIWNDVLHQLEKNPGHDMSSLRMVVCGGSAVPVSLMQAFEEKHSVQIRQLWGMTETSPLATMAWPPPGTPDDQHWAFRGTQGRPVCGVEARIVDDDGKVLPNDGQAVGEVEVRGPWITGSYYRGYDESKFDSGWLRTGDVGRIDEHGFITLTDRSKDVIKSGGEWISSVELENNLIAHPDVVEAAVVGVPDERWQERPLAVVVPREGTTISAGELRKFLTDKVVRWWLPERWAFTDKIPRTSVGKYDKKTIRSHYADGGYDVIEAHD</sequence>
<dbReference type="Gene3D" id="3.30.300.30">
    <property type="match status" value="1"/>
</dbReference>
<evidence type="ECO:0000256" key="1">
    <source>
        <dbReference type="ARBA" id="ARBA00006432"/>
    </source>
</evidence>
<organism evidence="11 12">
    <name type="scientific">Mycobacterium intermedium</name>
    <dbReference type="NCBI Taxonomy" id="28445"/>
    <lineage>
        <taxon>Bacteria</taxon>
        <taxon>Bacillati</taxon>
        <taxon>Actinomycetota</taxon>
        <taxon>Actinomycetes</taxon>
        <taxon>Mycobacteriales</taxon>
        <taxon>Mycobacteriaceae</taxon>
        <taxon>Mycobacterium</taxon>
        <taxon>Mycobacterium simiae complex</taxon>
    </lineage>
</organism>
<reference evidence="11 12" key="1">
    <citation type="submission" date="2017-02" db="EMBL/GenBank/DDBJ databases">
        <title>The new phylogeny of genus Mycobacterium.</title>
        <authorList>
            <person name="Tortoli E."/>
            <person name="Trovato A."/>
            <person name="Cirillo D.M."/>
        </authorList>
    </citation>
    <scope>NUCLEOTIDE SEQUENCE [LARGE SCALE GENOMIC DNA]</scope>
    <source>
        <strain evidence="11 12">DSM 44049</strain>
    </source>
</reference>
<dbReference type="PANTHER" id="PTHR43767">
    <property type="entry name" value="LONG-CHAIN-FATTY-ACID--COA LIGASE"/>
    <property type="match status" value="1"/>
</dbReference>
<dbReference type="OrthoDB" id="9803968at2"/>
<evidence type="ECO:0000259" key="9">
    <source>
        <dbReference type="Pfam" id="PF00501"/>
    </source>
</evidence>
<comment type="caution">
    <text evidence="11">The sequence shown here is derived from an EMBL/GenBank/DDBJ whole genome shotgun (WGS) entry which is preliminary data.</text>
</comment>
<evidence type="ECO:0000313" key="12">
    <source>
        <dbReference type="Proteomes" id="UP000192739"/>
    </source>
</evidence>
<name>A0A1E3S611_MYCIE</name>
<dbReference type="CDD" id="cd12119">
    <property type="entry name" value="ttLC_FACS_AlkK_like"/>
    <property type="match status" value="1"/>
</dbReference>
<dbReference type="RefSeq" id="WP_069422406.1">
    <property type="nucleotide sequence ID" value="NZ_CBCRZH010000123.1"/>
</dbReference>
<dbReference type="InterPro" id="IPR000873">
    <property type="entry name" value="AMP-dep_synth/lig_dom"/>
</dbReference>
<dbReference type="Gene3D" id="3.40.50.12780">
    <property type="entry name" value="N-terminal domain of ligase-like"/>
    <property type="match status" value="1"/>
</dbReference>
<dbReference type="FunFam" id="3.30.300.30:FF:000008">
    <property type="entry name" value="2,3-dihydroxybenzoate-AMP ligase"/>
    <property type="match status" value="1"/>
</dbReference>
<dbReference type="EC" id="6.2.1.3" evidence="3"/>
<dbReference type="Pfam" id="PF00501">
    <property type="entry name" value="AMP-binding"/>
    <property type="match status" value="1"/>
</dbReference>
<dbReference type="PANTHER" id="PTHR43767:SF11">
    <property type="entry name" value="MEDIUM-CHAIN-FATTY-ACID--COA LIGASE"/>
    <property type="match status" value="1"/>
</dbReference>
<evidence type="ECO:0000256" key="6">
    <source>
        <dbReference type="ARBA" id="ARBA00076959"/>
    </source>
</evidence>
<protein>
    <recommendedName>
        <fullName evidence="5">Long-chain-fatty-acid--CoA ligase FadD13</fullName>
        <ecNumber evidence="3">6.2.1.3</ecNumber>
    </recommendedName>
    <alternativeName>
        <fullName evidence="6">Fatty acyl-CoA ligase</fullName>
    </alternativeName>
    <alternativeName>
        <fullName evidence="8">Fatty acyl-CoA synthetase</fullName>
    </alternativeName>
    <alternativeName>
        <fullName evidence="7">Very-long-chain fatty-acyl-CoA synthetase</fullName>
    </alternativeName>
</protein>
<keyword evidence="2 11" id="KW-0436">Ligase</keyword>
<evidence type="ECO:0000256" key="5">
    <source>
        <dbReference type="ARBA" id="ARBA00069710"/>
    </source>
</evidence>
<comment type="similarity">
    <text evidence="1">Belongs to the ATP-dependent AMP-binding enzyme family.</text>
</comment>
<dbReference type="InterPro" id="IPR050237">
    <property type="entry name" value="ATP-dep_AMP-bd_enzyme"/>
</dbReference>
<evidence type="ECO:0000256" key="8">
    <source>
        <dbReference type="ARBA" id="ARBA00083882"/>
    </source>
</evidence>